<evidence type="ECO:0000313" key="1">
    <source>
        <dbReference type="EMBL" id="SDP63839.1"/>
    </source>
</evidence>
<dbReference type="OrthoDB" id="9813379at2"/>
<dbReference type="Proteomes" id="UP000199159">
    <property type="component" value="Unassembled WGS sequence"/>
</dbReference>
<reference evidence="2" key="1">
    <citation type="submission" date="2016-10" db="EMBL/GenBank/DDBJ databases">
        <authorList>
            <person name="Varghese N."/>
            <person name="Submissions S."/>
        </authorList>
    </citation>
    <scope>NUCLEOTIDE SEQUENCE [LARGE SCALE GENOMIC DNA]</scope>
    <source>
        <strain evidence="2">IBRC-M10078</strain>
    </source>
</reference>
<proteinExistence type="predicted"/>
<dbReference type="Gene3D" id="2.60.120.1140">
    <property type="entry name" value="Protein of unknown function DUF192"/>
    <property type="match status" value="1"/>
</dbReference>
<dbReference type="AlphaFoldDB" id="A0A1H0UCD2"/>
<dbReference type="InterPro" id="IPR038695">
    <property type="entry name" value="Saro_0823-like_sf"/>
</dbReference>
<dbReference type="Pfam" id="PF02643">
    <property type="entry name" value="DUF192"/>
    <property type="match status" value="1"/>
</dbReference>
<dbReference type="PANTHER" id="PTHR37953">
    <property type="entry name" value="UPF0127 PROTEIN MJ1496"/>
    <property type="match status" value="1"/>
</dbReference>
<dbReference type="RefSeq" id="WP_090853772.1">
    <property type="nucleotide sequence ID" value="NZ_FNJU01000004.1"/>
</dbReference>
<dbReference type="STRING" id="930152.SAMN05216565_104300"/>
<evidence type="ECO:0000313" key="2">
    <source>
        <dbReference type="Proteomes" id="UP000199159"/>
    </source>
</evidence>
<dbReference type="EMBL" id="FNJU01000004">
    <property type="protein sequence ID" value="SDP63839.1"/>
    <property type="molecule type" value="Genomic_DNA"/>
</dbReference>
<protein>
    <recommendedName>
        <fullName evidence="3">DUF192 domain-containing protein</fullName>
    </recommendedName>
</protein>
<dbReference type="InterPro" id="IPR003795">
    <property type="entry name" value="DUF192"/>
</dbReference>
<evidence type="ECO:0008006" key="3">
    <source>
        <dbReference type="Google" id="ProtNLM"/>
    </source>
</evidence>
<dbReference type="PANTHER" id="PTHR37953:SF1">
    <property type="entry name" value="UPF0127 PROTEIN MJ1496"/>
    <property type="match status" value="1"/>
</dbReference>
<organism evidence="1 2">
    <name type="scientific">Litchfieldia salsa</name>
    <dbReference type="NCBI Taxonomy" id="930152"/>
    <lineage>
        <taxon>Bacteria</taxon>
        <taxon>Bacillati</taxon>
        <taxon>Bacillota</taxon>
        <taxon>Bacilli</taxon>
        <taxon>Bacillales</taxon>
        <taxon>Bacillaceae</taxon>
        <taxon>Litchfieldia</taxon>
    </lineage>
</organism>
<sequence length="116" mass="13524">MSQTRLDSESFIYRTIPYSIRKASTFFSRLKGLMFRINPLNQEGLWILPCNSIHMCFMFFPIDVIFLDKEYKVVKLVRGLKPWRIVSPVSGAHSVLELPVGTIDYFQISEGQYIEL</sequence>
<accession>A0A1H0UCD2</accession>
<name>A0A1H0UCD2_9BACI</name>
<keyword evidence="2" id="KW-1185">Reference proteome</keyword>
<gene>
    <name evidence="1" type="ORF">SAMN05216565_104300</name>
</gene>